<evidence type="ECO:0000256" key="1">
    <source>
        <dbReference type="SAM" id="Phobius"/>
    </source>
</evidence>
<gene>
    <name evidence="2" type="ORF">DEO72_LG10g1841</name>
</gene>
<evidence type="ECO:0000313" key="3">
    <source>
        <dbReference type="Proteomes" id="UP000501690"/>
    </source>
</evidence>
<evidence type="ECO:0000313" key="2">
    <source>
        <dbReference type="EMBL" id="QCE10610.1"/>
    </source>
</evidence>
<feature type="transmembrane region" description="Helical" evidence="1">
    <location>
        <begin position="14"/>
        <end position="35"/>
    </location>
</feature>
<dbReference type="AlphaFoldDB" id="A0A4D6N9R5"/>
<keyword evidence="1" id="KW-1133">Transmembrane helix</keyword>
<name>A0A4D6N9R5_VIGUN</name>
<keyword evidence="3" id="KW-1185">Reference proteome</keyword>
<dbReference type="Proteomes" id="UP000501690">
    <property type="component" value="Linkage Group LG10"/>
</dbReference>
<protein>
    <submittedName>
        <fullName evidence="2">Uncharacterized protein</fullName>
    </submittedName>
</protein>
<keyword evidence="1" id="KW-0812">Transmembrane</keyword>
<keyword evidence="1" id="KW-0472">Membrane</keyword>
<accession>A0A4D6N9R5</accession>
<sequence length="67" mass="7793">MVANGAAVVARQAWYWWLIAFAFFVQMHDGSWFLVNFRHGGKKLQWWLFRGAVLARELGSCSSMQRT</sequence>
<reference evidence="2 3" key="1">
    <citation type="submission" date="2019-04" db="EMBL/GenBank/DDBJ databases">
        <title>An improved genome assembly and genetic linkage map for asparagus bean, Vigna unguiculata ssp. sesquipedialis.</title>
        <authorList>
            <person name="Xia Q."/>
            <person name="Zhang R."/>
            <person name="Dong Y."/>
        </authorList>
    </citation>
    <scope>NUCLEOTIDE SEQUENCE [LARGE SCALE GENOMIC DNA]</scope>
    <source>
        <tissue evidence="2">Leaf</tissue>
    </source>
</reference>
<proteinExistence type="predicted"/>
<dbReference type="EMBL" id="CP039354">
    <property type="protein sequence ID" value="QCE10610.1"/>
    <property type="molecule type" value="Genomic_DNA"/>
</dbReference>
<organism evidence="2 3">
    <name type="scientific">Vigna unguiculata</name>
    <name type="common">Cowpea</name>
    <dbReference type="NCBI Taxonomy" id="3917"/>
    <lineage>
        <taxon>Eukaryota</taxon>
        <taxon>Viridiplantae</taxon>
        <taxon>Streptophyta</taxon>
        <taxon>Embryophyta</taxon>
        <taxon>Tracheophyta</taxon>
        <taxon>Spermatophyta</taxon>
        <taxon>Magnoliopsida</taxon>
        <taxon>eudicotyledons</taxon>
        <taxon>Gunneridae</taxon>
        <taxon>Pentapetalae</taxon>
        <taxon>rosids</taxon>
        <taxon>fabids</taxon>
        <taxon>Fabales</taxon>
        <taxon>Fabaceae</taxon>
        <taxon>Papilionoideae</taxon>
        <taxon>50 kb inversion clade</taxon>
        <taxon>NPAAA clade</taxon>
        <taxon>indigoferoid/millettioid clade</taxon>
        <taxon>Phaseoleae</taxon>
        <taxon>Vigna</taxon>
    </lineage>
</organism>